<organism evidence="3 4">
    <name type="scientific">Aestuariibaculum marinum</name>
    <dbReference type="NCBI Taxonomy" id="2683592"/>
    <lineage>
        <taxon>Bacteria</taxon>
        <taxon>Pseudomonadati</taxon>
        <taxon>Bacteroidota</taxon>
        <taxon>Flavobacteriia</taxon>
        <taxon>Flavobacteriales</taxon>
        <taxon>Flavobacteriaceae</taxon>
    </lineage>
</organism>
<dbReference type="InterPro" id="IPR032466">
    <property type="entry name" value="Metal_Hydrolase"/>
</dbReference>
<evidence type="ECO:0000256" key="1">
    <source>
        <dbReference type="ARBA" id="ARBA00038310"/>
    </source>
</evidence>
<dbReference type="AlphaFoldDB" id="A0A8J6Q9I6"/>
<sequence length="275" mass="31658">MIIDSHQHFWKYEPVKHAWIDGNMAVIRKDFMPSDLQSVYQDNGVEGCVAVQADQTLEETDFLLQLAQDNNFIKGVVGWVDLRANNLESTLSEYSEADKLKGFRHVVQGEPDHNFLLRPNFLRGIEVLEKNNYTYDVLIFPHQLGAALEFVKRFPNMNFVIDHIAKPYVKDGFYEGWAVLMKEIAKYDNVYCKLSGMITEADYNTWTPEQIHPYMELVLEAFGSNRVMFGSDWPVCLVAGNYAKVKELTTNFISTLSTIEQQQIMGANAMKFYKL</sequence>
<evidence type="ECO:0000259" key="2">
    <source>
        <dbReference type="Pfam" id="PF04909"/>
    </source>
</evidence>
<evidence type="ECO:0000313" key="3">
    <source>
        <dbReference type="EMBL" id="MBD0823791.1"/>
    </source>
</evidence>
<comment type="caution">
    <text evidence="3">The sequence shown here is derived from an EMBL/GenBank/DDBJ whole genome shotgun (WGS) entry which is preliminary data.</text>
</comment>
<dbReference type="PANTHER" id="PTHR43569:SF2">
    <property type="entry name" value="AMIDOHYDROLASE-RELATED DOMAIN-CONTAINING PROTEIN"/>
    <property type="match status" value="1"/>
</dbReference>
<proteinExistence type="inferred from homology"/>
<feature type="domain" description="Amidohydrolase-related" evidence="2">
    <location>
        <begin position="3"/>
        <end position="275"/>
    </location>
</feature>
<dbReference type="RefSeq" id="WP_188223075.1">
    <property type="nucleotide sequence ID" value="NZ_JACVXD010000002.1"/>
</dbReference>
<comment type="similarity">
    <text evidence="1">Belongs to the metallo-dependent hydrolases superfamily.</text>
</comment>
<evidence type="ECO:0000313" key="4">
    <source>
        <dbReference type="Proteomes" id="UP000621516"/>
    </source>
</evidence>
<dbReference type="SUPFAM" id="SSF51556">
    <property type="entry name" value="Metallo-dependent hydrolases"/>
    <property type="match status" value="1"/>
</dbReference>
<protein>
    <submittedName>
        <fullName evidence="3">Amidohydrolase family protein</fullName>
    </submittedName>
</protein>
<dbReference type="PANTHER" id="PTHR43569">
    <property type="entry name" value="AMIDOHYDROLASE"/>
    <property type="match status" value="1"/>
</dbReference>
<gene>
    <name evidence="3" type="ORF">ICJ85_07135</name>
</gene>
<accession>A0A8J6Q9I6</accession>
<dbReference type="InterPro" id="IPR052350">
    <property type="entry name" value="Metallo-dep_Lactonases"/>
</dbReference>
<reference evidence="3 4" key="1">
    <citation type="journal article" date="2018" name="J. Microbiol.">
        <title>Aestuariibaculum marinum sp. nov., a marine bacterium isolated from seawater in South Korea.</title>
        <authorList>
            <person name="Choi J."/>
            <person name="Lee D."/>
            <person name="Jang J.H."/>
            <person name="Cha S."/>
            <person name="Seo T."/>
        </authorList>
    </citation>
    <scope>NUCLEOTIDE SEQUENCE [LARGE SCALE GENOMIC DNA]</scope>
    <source>
        <strain evidence="3 4">IP7</strain>
    </source>
</reference>
<dbReference type="GO" id="GO:0016787">
    <property type="term" value="F:hydrolase activity"/>
    <property type="evidence" value="ECO:0007669"/>
    <property type="project" value="InterPro"/>
</dbReference>
<dbReference type="Pfam" id="PF04909">
    <property type="entry name" value="Amidohydro_2"/>
    <property type="match status" value="1"/>
</dbReference>
<dbReference type="Gene3D" id="3.20.20.140">
    <property type="entry name" value="Metal-dependent hydrolases"/>
    <property type="match status" value="1"/>
</dbReference>
<name>A0A8J6Q9I6_9FLAO</name>
<dbReference type="EMBL" id="JACVXD010000002">
    <property type="protein sequence ID" value="MBD0823791.1"/>
    <property type="molecule type" value="Genomic_DNA"/>
</dbReference>
<dbReference type="Proteomes" id="UP000621516">
    <property type="component" value="Unassembled WGS sequence"/>
</dbReference>
<keyword evidence="4" id="KW-1185">Reference proteome</keyword>
<dbReference type="InterPro" id="IPR006680">
    <property type="entry name" value="Amidohydro-rel"/>
</dbReference>